<evidence type="ECO:0000313" key="3">
    <source>
        <dbReference type="EMBL" id="CAL0306548.1"/>
    </source>
</evidence>
<feature type="transmembrane region" description="Helical" evidence="1">
    <location>
        <begin position="16"/>
        <end position="37"/>
    </location>
</feature>
<dbReference type="PANTHER" id="PTHR33232:SF10">
    <property type="entry name" value="SIEVE ELEMENT OCCLUSION-RELATED"/>
    <property type="match status" value="1"/>
</dbReference>
<evidence type="ECO:0000259" key="2">
    <source>
        <dbReference type="Pfam" id="PF14576"/>
    </source>
</evidence>
<keyword evidence="1" id="KW-0472">Membrane</keyword>
<dbReference type="AlphaFoldDB" id="A0AAV1WC03"/>
<feature type="transmembrane region" description="Helical" evidence="1">
    <location>
        <begin position="77"/>
        <end position="99"/>
    </location>
</feature>
<feature type="domain" description="Sieve element occlusion N-terminal" evidence="2">
    <location>
        <begin position="1"/>
        <end position="39"/>
    </location>
</feature>
<dbReference type="EMBL" id="CAXHTB010000005">
    <property type="protein sequence ID" value="CAL0306548.1"/>
    <property type="molecule type" value="Genomic_DNA"/>
</dbReference>
<dbReference type="Proteomes" id="UP001497480">
    <property type="component" value="Unassembled WGS sequence"/>
</dbReference>
<dbReference type="Pfam" id="PF14576">
    <property type="entry name" value="SEO_N"/>
    <property type="match status" value="1"/>
</dbReference>
<accession>A0AAV1WC03</accession>
<dbReference type="InterPro" id="IPR039299">
    <property type="entry name" value="SEOA"/>
</dbReference>
<dbReference type="GO" id="GO:0010088">
    <property type="term" value="P:phloem development"/>
    <property type="evidence" value="ECO:0007669"/>
    <property type="project" value="InterPro"/>
</dbReference>
<gene>
    <name evidence="3" type="ORF">LLUT_LOCUS7608</name>
</gene>
<protein>
    <recommendedName>
        <fullName evidence="2">Sieve element occlusion N-terminal domain-containing protein</fullName>
    </recommendedName>
</protein>
<organism evidence="3 4">
    <name type="scientific">Lupinus luteus</name>
    <name type="common">European yellow lupine</name>
    <dbReference type="NCBI Taxonomy" id="3873"/>
    <lineage>
        <taxon>Eukaryota</taxon>
        <taxon>Viridiplantae</taxon>
        <taxon>Streptophyta</taxon>
        <taxon>Embryophyta</taxon>
        <taxon>Tracheophyta</taxon>
        <taxon>Spermatophyta</taxon>
        <taxon>Magnoliopsida</taxon>
        <taxon>eudicotyledons</taxon>
        <taxon>Gunneridae</taxon>
        <taxon>Pentapetalae</taxon>
        <taxon>rosids</taxon>
        <taxon>fabids</taxon>
        <taxon>Fabales</taxon>
        <taxon>Fabaceae</taxon>
        <taxon>Papilionoideae</taxon>
        <taxon>50 kb inversion clade</taxon>
        <taxon>genistoids sensu lato</taxon>
        <taxon>core genistoids</taxon>
        <taxon>Genisteae</taxon>
        <taxon>Lupinus</taxon>
    </lineage>
</organism>
<sequence>MEMLGMLSSYSWDDEVVIALAALSATFGEFWLVAQLYATLPPTLLLSLNAMLNVTKCIIEFQGLLSQYIDPEAPEKVIATILIGPLGVLWLTGLCIKYFRHHGPRSRQTGSKV</sequence>
<name>A0AAV1WC03_LUPLU</name>
<proteinExistence type="predicted"/>
<dbReference type="InterPro" id="IPR027942">
    <property type="entry name" value="SEO_N"/>
</dbReference>
<keyword evidence="1" id="KW-0812">Transmembrane</keyword>
<dbReference type="PANTHER" id="PTHR33232">
    <property type="entry name" value="PROTEIN SIEVE ELEMENT OCCLUSION B-LIKE"/>
    <property type="match status" value="1"/>
</dbReference>
<keyword evidence="1" id="KW-1133">Transmembrane helix</keyword>
<keyword evidence="4" id="KW-1185">Reference proteome</keyword>
<comment type="caution">
    <text evidence="3">The sequence shown here is derived from an EMBL/GenBank/DDBJ whole genome shotgun (WGS) entry which is preliminary data.</text>
</comment>
<evidence type="ECO:0000313" key="4">
    <source>
        <dbReference type="Proteomes" id="UP001497480"/>
    </source>
</evidence>
<evidence type="ECO:0000256" key="1">
    <source>
        <dbReference type="SAM" id="Phobius"/>
    </source>
</evidence>
<reference evidence="3 4" key="1">
    <citation type="submission" date="2024-03" db="EMBL/GenBank/DDBJ databases">
        <authorList>
            <person name="Martinez-Hernandez J."/>
        </authorList>
    </citation>
    <scope>NUCLEOTIDE SEQUENCE [LARGE SCALE GENOMIC DNA]</scope>
</reference>